<dbReference type="InterPro" id="IPR020904">
    <property type="entry name" value="Sc_DH/Rdtase_CS"/>
</dbReference>
<sequence length="292" mass="31301">MRLLSASYDHSYQAVDSNALRRSPESLDPTAFFARASVKNKFSTAIEEEVLEQKLEGKVALITGASSGIGRATALALGRHGVKLALVGRSAERLEQVANKSASETLVLSTDLSAPGSVKHVVDATTERFGRIDILLPNAGIYIPGEVAEGDPNAWDKLIAINVSAVFRLARAVLPSMIKQASGQFIVTSSVAGHQALVGEPIYSASKHAIQAFVHGLRRQTMEHNIRVGSVAPGIVLNELWGYTDSVAVDAKVEAREGLRSEDVADAVIYMLTRPANVTIRDLVILPQLQDI</sequence>
<comment type="caution">
    <text evidence="11">The sequence shown here is derived from an EMBL/GenBank/DDBJ whole genome shotgun (WGS) entry which is preliminary data.</text>
</comment>
<dbReference type="EC" id="1.1.1.276" evidence="7"/>
<comment type="similarity">
    <text evidence="1 9">Belongs to the short-chain dehydrogenases/reductases (SDR) family.</text>
</comment>
<keyword evidence="3" id="KW-0521">NADP</keyword>
<evidence type="ECO:0000256" key="2">
    <source>
        <dbReference type="ARBA" id="ARBA00011881"/>
    </source>
</evidence>
<evidence type="ECO:0000259" key="10">
    <source>
        <dbReference type="SMART" id="SM00822"/>
    </source>
</evidence>
<dbReference type="PRINTS" id="PR00081">
    <property type="entry name" value="GDHRDH"/>
</dbReference>
<dbReference type="EMBL" id="CANI01000073">
    <property type="protein sequence ID" value="CCM79870.1"/>
    <property type="molecule type" value="Genomic_DNA"/>
</dbReference>
<feature type="domain" description="Ketoreductase" evidence="10">
    <location>
        <begin position="58"/>
        <end position="238"/>
    </location>
</feature>
<gene>
    <name evidence="11" type="primary">rbtD</name>
    <name evidence="11" type="ORF">BN77_p2100007</name>
</gene>
<dbReference type="Proteomes" id="UP000009319">
    <property type="component" value="Unassembled WGS sequence"/>
</dbReference>
<evidence type="ECO:0000313" key="11">
    <source>
        <dbReference type="EMBL" id="CCM79870.1"/>
    </source>
</evidence>
<dbReference type="GO" id="GO:0031132">
    <property type="term" value="F:serine 3-dehydrogenase activity"/>
    <property type="evidence" value="ECO:0007669"/>
    <property type="project" value="UniProtKB-EC"/>
</dbReference>
<evidence type="ECO:0000313" key="12">
    <source>
        <dbReference type="Proteomes" id="UP000009319"/>
    </source>
</evidence>
<evidence type="ECO:0000256" key="3">
    <source>
        <dbReference type="ARBA" id="ARBA00022857"/>
    </source>
</evidence>
<dbReference type="InterPro" id="IPR002347">
    <property type="entry name" value="SDR_fam"/>
</dbReference>
<evidence type="ECO:0000256" key="9">
    <source>
        <dbReference type="RuleBase" id="RU000363"/>
    </source>
</evidence>
<evidence type="ECO:0000256" key="1">
    <source>
        <dbReference type="ARBA" id="ARBA00006484"/>
    </source>
</evidence>
<protein>
    <recommendedName>
        <fullName evidence="8">Serine 3-dehydrogenase</fullName>
        <ecNumber evidence="7">1.1.1.276</ecNumber>
    </recommendedName>
</protein>
<dbReference type="eggNOG" id="COG4221">
    <property type="taxonomic scope" value="Bacteria"/>
</dbReference>
<evidence type="ECO:0000256" key="7">
    <source>
        <dbReference type="ARBA" id="ARBA00066862"/>
    </source>
</evidence>
<evidence type="ECO:0000256" key="6">
    <source>
        <dbReference type="ARBA" id="ARBA00055659"/>
    </source>
</evidence>
<dbReference type="InterPro" id="IPR057326">
    <property type="entry name" value="KR_dom"/>
</dbReference>
<dbReference type="AlphaFoldDB" id="K0Q473"/>
<dbReference type="CDD" id="cd05233">
    <property type="entry name" value="SDR_c"/>
    <property type="match status" value="1"/>
</dbReference>
<dbReference type="PANTHER" id="PTHR42901">
    <property type="entry name" value="ALCOHOL DEHYDROGENASE"/>
    <property type="match status" value="1"/>
</dbReference>
<evidence type="ECO:0000256" key="8">
    <source>
        <dbReference type="ARBA" id="ARBA00067139"/>
    </source>
</evidence>
<comment type="catalytic activity">
    <reaction evidence="5">
        <text>L-serine + NADP(+) = aminoacetaldehyde + CO2 + NADPH</text>
        <dbReference type="Rhea" id="RHEA:43620"/>
        <dbReference type="ChEBI" id="CHEBI:16526"/>
        <dbReference type="ChEBI" id="CHEBI:33384"/>
        <dbReference type="ChEBI" id="CHEBI:57783"/>
        <dbReference type="ChEBI" id="CHEBI:58213"/>
        <dbReference type="ChEBI" id="CHEBI:58349"/>
        <dbReference type="EC" id="1.1.1.276"/>
    </reaction>
</comment>
<dbReference type="SMART" id="SM00822">
    <property type="entry name" value="PKS_KR"/>
    <property type="match status" value="1"/>
</dbReference>
<keyword evidence="4 11" id="KW-0560">Oxidoreductase</keyword>
<evidence type="ECO:0000256" key="4">
    <source>
        <dbReference type="ARBA" id="ARBA00023002"/>
    </source>
</evidence>
<proteinExistence type="inferred from homology"/>
<dbReference type="Pfam" id="PF00106">
    <property type="entry name" value="adh_short"/>
    <property type="match status" value="1"/>
</dbReference>
<comment type="subunit">
    <text evidence="2">Homotetramer.</text>
</comment>
<dbReference type="Gene3D" id="3.40.50.720">
    <property type="entry name" value="NAD(P)-binding Rossmann-like Domain"/>
    <property type="match status" value="1"/>
</dbReference>
<accession>K0Q473</accession>
<dbReference type="STRING" id="1211777.BN77_p2100007"/>
<dbReference type="PANTHER" id="PTHR42901:SF1">
    <property type="entry name" value="ALCOHOL DEHYDROGENASE"/>
    <property type="match status" value="1"/>
</dbReference>
<comment type="function">
    <text evidence="6">Catalyzes the oxidation of the hydroxyl group of serine to form 2-aminomalonate semialdehyde which is spontaneously converted into 2-aminoacetaldehyde and CO(2). Also acts on D-serine, L-glycerate, D-glycerate and 2-methyl-DL-serine. Does not act on O-methyl-DL-serine and L-threonine.</text>
</comment>
<name>K0Q473_9HYPH</name>
<dbReference type="HOGENOM" id="CLU_010194_2_10_5"/>
<dbReference type="SUPFAM" id="SSF51735">
    <property type="entry name" value="NAD(P)-binding Rossmann-fold domains"/>
    <property type="match status" value="1"/>
</dbReference>
<dbReference type="FunFam" id="3.40.50.720:FF:000047">
    <property type="entry name" value="NADP-dependent L-serine/L-allo-threonine dehydrogenase"/>
    <property type="match status" value="1"/>
</dbReference>
<evidence type="ECO:0000256" key="5">
    <source>
        <dbReference type="ARBA" id="ARBA00052384"/>
    </source>
</evidence>
<dbReference type="PROSITE" id="PS00061">
    <property type="entry name" value="ADH_SHORT"/>
    <property type="match status" value="1"/>
</dbReference>
<keyword evidence="12" id="KW-1185">Reference proteome</keyword>
<dbReference type="PRINTS" id="PR00080">
    <property type="entry name" value="SDRFAMILY"/>
</dbReference>
<reference evidence="11 12" key="1">
    <citation type="journal article" date="2013" name="Genome Announc.">
        <title>Draft Genome Sequence of Rhizobium mesoamericanum STM3625, a Nitrogen-Fixing Symbiont of Mimosa pudica Isolated in French Guiana (South America).</title>
        <authorList>
            <person name="Moulin L."/>
            <person name="Mornico D."/>
            <person name="Melkonian R."/>
            <person name="Klonowska A."/>
        </authorList>
    </citation>
    <scope>NUCLEOTIDE SEQUENCE [LARGE SCALE GENOMIC DNA]</scope>
    <source>
        <strain evidence="11 12">STM3625</strain>
    </source>
</reference>
<dbReference type="InterPro" id="IPR036291">
    <property type="entry name" value="NAD(P)-bd_dom_sf"/>
</dbReference>
<organism evidence="11 12">
    <name type="scientific">Rhizobium mesoamericanum STM3625</name>
    <dbReference type="NCBI Taxonomy" id="1211777"/>
    <lineage>
        <taxon>Bacteria</taxon>
        <taxon>Pseudomonadati</taxon>
        <taxon>Pseudomonadota</taxon>
        <taxon>Alphaproteobacteria</taxon>
        <taxon>Hyphomicrobiales</taxon>
        <taxon>Rhizobiaceae</taxon>
        <taxon>Rhizobium/Agrobacterium group</taxon>
        <taxon>Rhizobium</taxon>
    </lineage>
</organism>